<keyword evidence="2" id="KW-0004">4Fe-4S</keyword>
<organism evidence="7">
    <name type="scientific">marine metagenome</name>
    <dbReference type="NCBI Taxonomy" id="408172"/>
    <lineage>
        <taxon>unclassified sequences</taxon>
        <taxon>metagenomes</taxon>
        <taxon>ecological metagenomes</taxon>
    </lineage>
</organism>
<dbReference type="Gene3D" id="6.10.250.1450">
    <property type="match status" value="1"/>
</dbReference>
<dbReference type="Gene3D" id="3.40.50.11540">
    <property type="entry name" value="NADH-ubiquinone oxidoreductase 51kDa subunit"/>
    <property type="match status" value="1"/>
</dbReference>
<proteinExistence type="inferred from homology"/>
<dbReference type="Pfam" id="PF10589">
    <property type="entry name" value="NADH_4Fe-4S"/>
    <property type="match status" value="1"/>
</dbReference>
<gene>
    <name evidence="7" type="ORF">METZ01_LOCUS5067</name>
</gene>
<sequence>VGGKDYLKSIVDNFSQTYEILEGGCDGACFAAPRATCPTSSPSSDINESLWALRRIGSASFEEFTEAVDKFFADQFRITLNDVGQLSWNGLRDYIESGGFKGLASALNRLPQEIIDVVSDSGLRGRGGAYFPVGDKWRSTLSFSNHDSPTQVIINAEEGEPGVFKDRHLMEGMPYRVIEGALITAYAVSARDIYIYVNAEAELSYERLNYAVNNCIKNGLVGNNILGTDIDLNVHLLRGAGGYVCGEESTLINTMEGKRREPRLRPPFPTEAGLHDLPTVINNVETICTLPFIVKEGFGALSTVGTADVSGTKIVSLSGSIDRPGVAEVQMGTSLRNVIESIGGTRIEGNISAVAVGGPSSGILPTGKLDLKVGPGFIDGKNVMIGAGGIIALGVNAEPLRMTALLSQYNADESCGKCTPCREGTPRIYSLLREMEGLGDVALSEKLKRLCITVNSASLCGLGQAAGNPALSYLEYFAEDRLNFGD</sequence>
<dbReference type="Gene3D" id="3.10.20.600">
    <property type="match status" value="1"/>
</dbReference>
<feature type="non-terminal residue" evidence="7">
    <location>
        <position position="1"/>
    </location>
</feature>
<dbReference type="SUPFAM" id="SSF142019">
    <property type="entry name" value="Nqo1 FMN-binding domain-like"/>
    <property type="match status" value="1"/>
</dbReference>
<accession>A0A381NFA6</accession>
<dbReference type="Pfam" id="PF10531">
    <property type="entry name" value="SLBB"/>
    <property type="match status" value="1"/>
</dbReference>
<name>A0A381NFA6_9ZZZZ</name>
<dbReference type="GO" id="GO:0051539">
    <property type="term" value="F:4 iron, 4 sulfur cluster binding"/>
    <property type="evidence" value="ECO:0007669"/>
    <property type="project" value="UniProtKB-KW"/>
</dbReference>
<dbReference type="SUPFAM" id="SSF142984">
    <property type="entry name" value="Nqo1 middle domain-like"/>
    <property type="match status" value="1"/>
</dbReference>
<dbReference type="GO" id="GO:0008137">
    <property type="term" value="F:NADH dehydrogenase (ubiquinone) activity"/>
    <property type="evidence" value="ECO:0007669"/>
    <property type="project" value="InterPro"/>
</dbReference>
<keyword evidence="5" id="KW-0411">Iron-sulfur</keyword>
<dbReference type="InterPro" id="IPR019575">
    <property type="entry name" value="Nuop51_4Fe4S-bd"/>
</dbReference>
<comment type="similarity">
    <text evidence="1">Belongs to the complex I 51 kDa subunit family.</text>
</comment>
<evidence type="ECO:0000256" key="4">
    <source>
        <dbReference type="ARBA" id="ARBA00023004"/>
    </source>
</evidence>
<dbReference type="Pfam" id="PF01512">
    <property type="entry name" value="Complex1_51K"/>
    <property type="match status" value="1"/>
</dbReference>
<dbReference type="PROSITE" id="PS00645">
    <property type="entry name" value="COMPLEX1_51K_2"/>
    <property type="match status" value="1"/>
</dbReference>
<dbReference type="AlphaFoldDB" id="A0A381NFA6"/>
<dbReference type="SMART" id="SM00928">
    <property type="entry name" value="NADH_4Fe-4S"/>
    <property type="match status" value="1"/>
</dbReference>
<dbReference type="InterPro" id="IPR037207">
    <property type="entry name" value="Nuop51_4Fe4S-bd_sf"/>
</dbReference>
<evidence type="ECO:0000259" key="6">
    <source>
        <dbReference type="SMART" id="SM00928"/>
    </source>
</evidence>
<dbReference type="SUPFAM" id="SSF140490">
    <property type="entry name" value="Nqo1C-terminal domain-like"/>
    <property type="match status" value="1"/>
</dbReference>
<dbReference type="EMBL" id="UINC01000262">
    <property type="protein sequence ID" value="SUZ52213.1"/>
    <property type="molecule type" value="Genomic_DNA"/>
</dbReference>
<evidence type="ECO:0000313" key="7">
    <source>
        <dbReference type="EMBL" id="SUZ52213.1"/>
    </source>
</evidence>
<keyword evidence="3" id="KW-0479">Metal-binding</keyword>
<protein>
    <recommendedName>
        <fullName evidence="6">NADH-ubiquinone oxidoreductase 51kDa subunit iron-sulphur binding domain-containing protein</fullName>
    </recommendedName>
</protein>
<evidence type="ECO:0000256" key="2">
    <source>
        <dbReference type="ARBA" id="ARBA00022485"/>
    </source>
</evidence>
<evidence type="ECO:0000256" key="5">
    <source>
        <dbReference type="ARBA" id="ARBA00023014"/>
    </source>
</evidence>
<dbReference type="InterPro" id="IPR037225">
    <property type="entry name" value="Nuo51_FMN-bd_sf"/>
</dbReference>
<feature type="domain" description="NADH-ubiquinone oxidoreductase 51kDa subunit iron-sulphur binding" evidence="6">
    <location>
        <begin position="400"/>
        <end position="441"/>
    </location>
</feature>
<dbReference type="PANTHER" id="PTHR43578">
    <property type="entry name" value="NADH-QUINONE OXIDOREDUCTASE SUBUNIT F"/>
    <property type="match status" value="1"/>
</dbReference>
<reference evidence="7" key="1">
    <citation type="submission" date="2018-05" db="EMBL/GenBank/DDBJ databases">
        <authorList>
            <person name="Lanie J.A."/>
            <person name="Ng W.-L."/>
            <person name="Kazmierczak K.M."/>
            <person name="Andrzejewski T.M."/>
            <person name="Davidsen T.M."/>
            <person name="Wayne K.J."/>
            <person name="Tettelin H."/>
            <person name="Glass J.I."/>
            <person name="Rusch D."/>
            <person name="Podicherti R."/>
            <person name="Tsui H.-C.T."/>
            <person name="Winkler M.E."/>
        </authorList>
    </citation>
    <scope>NUCLEOTIDE SEQUENCE</scope>
</reference>
<dbReference type="PANTHER" id="PTHR43578:SF3">
    <property type="entry name" value="NADH-QUINONE OXIDOREDUCTASE SUBUNIT F"/>
    <property type="match status" value="1"/>
</dbReference>
<dbReference type="InterPro" id="IPR011538">
    <property type="entry name" value="Nuo51_FMN-bd"/>
</dbReference>
<dbReference type="GO" id="GO:0046872">
    <property type="term" value="F:metal ion binding"/>
    <property type="evidence" value="ECO:0007669"/>
    <property type="project" value="UniProtKB-KW"/>
</dbReference>
<dbReference type="Gene3D" id="1.20.1440.230">
    <property type="entry name" value="NADH-ubiquinone oxidoreductase 51kDa subunit, iron-sulphur binding domain"/>
    <property type="match status" value="1"/>
</dbReference>
<dbReference type="GO" id="GO:0010181">
    <property type="term" value="F:FMN binding"/>
    <property type="evidence" value="ECO:0007669"/>
    <property type="project" value="InterPro"/>
</dbReference>
<evidence type="ECO:0000256" key="1">
    <source>
        <dbReference type="ARBA" id="ARBA00007523"/>
    </source>
</evidence>
<dbReference type="InterPro" id="IPR019554">
    <property type="entry name" value="Soluble_ligand-bd"/>
</dbReference>
<keyword evidence="4" id="KW-0408">Iron</keyword>
<evidence type="ECO:0000256" key="3">
    <source>
        <dbReference type="ARBA" id="ARBA00022723"/>
    </source>
</evidence>
<dbReference type="InterPro" id="IPR001949">
    <property type="entry name" value="NADH-UbQ_OxRdtase_51kDa_CS"/>
</dbReference>